<dbReference type="Pfam" id="PF01105">
    <property type="entry name" value="EMP24_GP25L"/>
    <property type="match status" value="1"/>
</dbReference>
<dbReference type="SMART" id="SM01190">
    <property type="entry name" value="EMP24_GP25L"/>
    <property type="match status" value="1"/>
</dbReference>
<name>A0ABX8IBV6_9ASCO</name>
<evidence type="ECO:0000256" key="3">
    <source>
        <dbReference type="SAM" id="SignalP"/>
    </source>
</evidence>
<dbReference type="Proteomes" id="UP000825434">
    <property type="component" value="Chromosome 6"/>
</dbReference>
<keyword evidence="3" id="KW-0732">Signal</keyword>
<sequence length="302" mass="34564">MHRPTWSVWAILYSIIFLVAETNAIGITVPAISSANPKLLSSSENLLNCVGYRTSKDDLVFVSLETGDRQPSQKLNFKVIDDDNNILRAADDIANGISFIFTNLNNPIQIEEDNSFNFLNKFSPRKESTGSDKARDGKYGHLLDPSIGNSFIHICFDNIFYDRSWSFKKQTRDVDLRVQVKNATTLSQVNFNEFAKYFKRISLAEDKHSSLSSDAMREFTQEHFEEATNLLAVQLDKISEQLKNSEDILNSLKEHESRLRDVNEAIFAKYTKTSVAILVSICLFGFLQIAYFKFYLKRKRII</sequence>
<feature type="transmembrane region" description="Helical" evidence="2">
    <location>
        <begin position="275"/>
        <end position="296"/>
    </location>
</feature>
<feature type="signal peptide" evidence="3">
    <location>
        <begin position="1"/>
        <end position="24"/>
    </location>
</feature>
<keyword evidence="1" id="KW-0175">Coiled coil</keyword>
<evidence type="ECO:0000256" key="1">
    <source>
        <dbReference type="SAM" id="Coils"/>
    </source>
</evidence>
<evidence type="ECO:0000256" key="2">
    <source>
        <dbReference type="SAM" id="Phobius"/>
    </source>
</evidence>
<accession>A0ABX8IBV6</accession>
<keyword evidence="2" id="KW-1133">Transmembrane helix</keyword>
<proteinExistence type="predicted"/>
<keyword evidence="6" id="KW-1185">Reference proteome</keyword>
<evidence type="ECO:0000313" key="5">
    <source>
        <dbReference type="EMBL" id="QWU90008.1"/>
    </source>
</evidence>
<reference evidence="5 6" key="1">
    <citation type="submission" date="2021-06" db="EMBL/GenBank/DDBJ databases">
        <title>Candida outbreak in Lebanon.</title>
        <authorList>
            <person name="Finianos M."/>
        </authorList>
    </citation>
    <scope>NUCLEOTIDE SEQUENCE [LARGE SCALE GENOMIC DNA]</scope>
    <source>
        <strain evidence="5">CA3LBN</strain>
    </source>
</reference>
<evidence type="ECO:0000259" key="4">
    <source>
        <dbReference type="SMART" id="SM01190"/>
    </source>
</evidence>
<organism evidence="5 6">
    <name type="scientific">Candidozyma haemuli</name>
    <dbReference type="NCBI Taxonomy" id="45357"/>
    <lineage>
        <taxon>Eukaryota</taxon>
        <taxon>Fungi</taxon>
        <taxon>Dikarya</taxon>
        <taxon>Ascomycota</taxon>
        <taxon>Saccharomycotina</taxon>
        <taxon>Pichiomycetes</taxon>
        <taxon>Metschnikowiaceae</taxon>
        <taxon>Candidozyma</taxon>
    </lineage>
</organism>
<feature type="chain" id="PRO_5045108767" description="GOLD domain-containing protein" evidence="3">
    <location>
        <begin position="25"/>
        <end position="302"/>
    </location>
</feature>
<dbReference type="EMBL" id="CP076666">
    <property type="protein sequence ID" value="QWU90008.1"/>
    <property type="molecule type" value="Genomic_DNA"/>
</dbReference>
<keyword evidence="2" id="KW-0812">Transmembrane</keyword>
<keyword evidence="2" id="KW-0472">Membrane</keyword>
<gene>
    <name evidence="5" type="ORF">CA3LBN_004366</name>
</gene>
<feature type="domain" description="GOLD" evidence="4">
    <location>
        <begin position="24"/>
        <end position="297"/>
    </location>
</feature>
<feature type="coiled-coil region" evidence="1">
    <location>
        <begin position="235"/>
        <end position="265"/>
    </location>
</feature>
<protein>
    <recommendedName>
        <fullName evidence="4">GOLD domain-containing protein</fullName>
    </recommendedName>
</protein>
<evidence type="ECO:0000313" key="6">
    <source>
        <dbReference type="Proteomes" id="UP000825434"/>
    </source>
</evidence>
<dbReference type="InterPro" id="IPR009038">
    <property type="entry name" value="GOLD_dom"/>
</dbReference>